<keyword evidence="1" id="KW-0808">Transferase</keyword>
<dbReference type="InterPro" id="IPR008042">
    <property type="entry name" value="Retrotrans_Pao"/>
</dbReference>
<name>A0A8X6EZE7_TRICU</name>
<dbReference type="AlphaFoldDB" id="A0A8X6EZE7"/>
<dbReference type="GO" id="GO:0003964">
    <property type="term" value="F:RNA-directed DNA polymerase activity"/>
    <property type="evidence" value="ECO:0007669"/>
    <property type="project" value="UniProtKB-KW"/>
</dbReference>
<gene>
    <name evidence="1" type="ORF">TNCT_87841</name>
</gene>
<dbReference type="OrthoDB" id="6433822at2759"/>
<evidence type="ECO:0000313" key="1">
    <source>
        <dbReference type="EMBL" id="GFQ65231.1"/>
    </source>
</evidence>
<dbReference type="Pfam" id="PF05380">
    <property type="entry name" value="Peptidase_A17"/>
    <property type="match status" value="1"/>
</dbReference>
<accession>A0A8X6EZE7</accession>
<dbReference type="Proteomes" id="UP000887116">
    <property type="component" value="Unassembled WGS sequence"/>
</dbReference>
<keyword evidence="1" id="KW-0548">Nucleotidyltransferase</keyword>
<keyword evidence="1" id="KW-0695">RNA-directed DNA polymerase</keyword>
<reference evidence="1" key="1">
    <citation type="submission" date="2020-07" db="EMBL/GenBank/DDBJ databases">
        <title>Multicomponent nature underlies the extraordinary mechanical properties of spider dragline silk.</title>
        <authorList>
            <person name="Kono N."/>
            <person name="Nakamura H."/>
            <person name="Mori M."/>
            <person name="Yoshida Y."/>
            <person name="Ohtoshi R."/>
            <person name="Malay A.D."/>
            <person name="Moran D.A.P."/>
            <person name="Tomita M."/>
            <person name="Numata K."/>
            <person name="Arakawa K."/>
        </authorList>
    </citation>
    <scope>NUCLEOTIDE SEQUENCE</scope>
</reference>
<keyword evidence="2" id="KW-1185">Reference proteome</keyword>
<dbReference type="EMBL" id="BMAO01030028">
    <property type="protein sequence ID" value="GFQ65231.1"/>
    <property type="molecule type" value="Genomic_DNA"/>
</dbReference>
<sequence length="294" mass="33538">MEILSKLKHSFYVDNCVSGVFTEQEVGNFIPSAKAVLSKGCFNLKNWESNANGPGVSKCTGDTDLLGIIWNLDRHTLRCSVINEIPHNKGNTTKRTILSFVQQFYDPIGILSATTLLPKIWLQEAWKIKLAWEDPLSPEMYNMFSRWLLEVACLSKIEIPRYIDVSGKSELHVFVDASTNAYAACIFVRSVTNNGEQVHLIRAKTRVAPIKTISIPRSAEVTDLDLNDFAKFQRRVRFRVKLFKDLKSIFRKEYLGLLAQKRSKPISHKMKVGEIVLVENPNKKRLYIGLYLKC</sequence>
<dbReference type="PANTHER" id="PTHR47331">
    <property type="entry name" value="PHD-TYPE DOMAIN-CONTAINING PROTEIN"/>
    <property type="match status" value="1"/>
</dbReference>
<comment type="caution">
    <text evidence="1">The sequence shown here is derived from an EMBL/GenBank/DDBJ whole genome shotgun (WGS) entry which is preliminary data.</text>
</comment>
<evidence type="ECO:0000313" key="2">
    <source>
        <dbReference type="Proteomes" id="UP000887116"/>
    </source>
</evidence>
<protein>
    <submittedName>
        <fullName evidence="1">Putative RNA-directed DNA polymerase from transposon X-element</fullName>
    </submittedName>
</protein>
<organism evidence="1 2">
    <name type="scientific">Trichonephila clavata</name>
    <name type="common">Joro spider</name>
    <name type="synonym">Nephila clavata</name>
    <dbReference type="NCBI Taxonomy" id="2740835"/>
    <lineage>
        <taxon>Eukaryota</taxon>
        <taxon>Metazoa</taxon>
        <taxon>Ecdysozoa</taxon>
        <taxon>Arthropoda</taxon>
        <taxon>Chelicerata</taxon>
        <taxon>Arachnida</taxon>
        <taxon>Araneae</taxon>
        <taxon>Araneomorphae</taxon>
        <taxon>Entelegynae</taxon>
        <taxon>Araneoidea</taxon>
        <taxon>Nephilidae</taxon>
        <taxon>Trichonephila</taxon>
    </lineage>
</organism>
<proteinExistence type="predicted"/>